<evidence type="ECO:0000256" key="1">
    <source>
        <dbReference type="SAM" id="MobiDB-lite"/>
    </source>
</evidence>
<name>M2QP44_9PSEU</name>
<evidence type="ECO:0000313" key="3">
    <source>
        <dbReference type="Proteomes" id="UP000014137"/>
    </source>
</evidence>
<protein>
    <submittedName>
        <fullName evidence="2">Uncharacterized protein</fullName>
    </submittedName>
</protein>
<dbReference type="AlphaFoldDB" id="M2QP44"/>
<sequence>MTGVGDVPGSLPTRVDPLFKRDTARPVLGSEPRSDRLAGCGHSPAAPNTPVATRLPQASLKCGFILVAITLQCCRREYIVA</sequence>
<comment type="caution">
    <text evidence="2">The sequence shown here is derived from an EMBL/GenBank/DDBJ whole genome shotgun (WGS) entry which is preliminary data.</text>
</comment>
<dbReference type="PATRIC" id="fig|1238180.3.peg.1894"/>
<dbReference type="EMBL" id="ANMG01000013">
    <property type="protein sequence ID" value="EMD28431.1"/>
    <property type="molecule type" value="Genomic_DNA"/>
</dbReference>
<reference evidence="2 3" key="1">
    <citation type="submission" date="2012-10" db="EMBL/GenBank/DDBJ databases">
        <title>Genome assembly of Amycolatopsis azurea DSM 43854.</title>
        <authorList>
            <person name="Khatri I."/>
            <person name="Kaur I."/>
            <person name="Subramanian S."/>
            <person name="Mayilraj S."/>
        </authorList>
    </citation>
    <scope>NUCLEOTIDE SEQUENCE [LARGE SCALE GENOMIC DNA]</scope>
    <source>
        <strain evidence="2 3">DSM 43854</strain>
    </source>
</reference>
<dbReference type="Proteomes" id="UP000014137">
    <property type="component" value="Unassembled WGS sequence"/>
</dbReference>
<proteinExistence type="predicted"/>
<organism evidence="2 3">
    <name type="scientific">Amycolatopsis azurea DSM 43854</name>
    <dbReference type="NCBI Taxonomy" id="1238180"/>
    <lineage>
        <taxon>Bacteria</taxon>
        <taxon>Bacillati</taxon>
        <taxon>Actinomycetota</taxon>
        <taxon>Actinomycetes</taxon>
        <taxon>Pseudonocardiales</taxon>
        <taxon>Pseudonocardiaceae</taxon>
        <taxon>Amycolatopsis</taxon>
    </lineage>
</organism>
<evidence type="ECO:0000313" key="2">
    <source>
        <dbReference type="EMBL" id="EMD28431.1"/>
    </source>
</evidence>
<gene>
    <name evidence="2" type="ORF">C791_1105</name>
</gene>
<accession>M2QP44</accession>
<feature type="region of interest" description="Disordered" evidence="1">
    <location>
        <begin position="1"/>
        <end position="51"/>
    </location>
</feature>